<dbReference type="InterPro" id="IPR019734">
    <property type="entry name" value="TPR_rpt"/>
</dbReference>
<dbReference type="EMBL" id="JALLBG020000135">
    <property type="protein sequence ID" value="KAL3762421.1"/>
    <property type="molecule type" value="Genomic_DNA"/>
</dbReference>
<comment type="caution">
    <text evidence="5">The sequence shown here is derived from an EMBL/GenBank/DDBJ whole genome shotgun (WGS) entry which is preliminary data.</text>
</comment>
<dbReference type="InterPro" id="IPR011990">
    <property type="entry name" value="TPR-like_helical_dom_sf"/>
</dbReference>
<feature type="compositionally biased region" description="Low complexity" evidence="4">
    <location>
        <begin position="1"/>
        <end position="16"/>
    </location>
</feature>
<proteinExistence type="predicted"/>
<dbReference type="Gene3D" id="1.25.40.10">
    <property type="entry name" value="Tetratricopeptide repeat domain"/>
    <property type="match status" value="1"/>
</dbReference>
<dbReference type="SMART" id="SM00028">
    <property type="entry name" value="TPR"/>
    <property type="match status" value="3"/>
</dbReference>
<evidence type="ECO:0008006" key="7">
    <source>
        <dbReference type="Google" id="ProtNLM"/>
    </source>
</evidence>
<evidence type="ECO:0000256" key="4">
    <source>
        <dbReference type="SAM" id="MobiDB-lite"/>
    </source>
</evidence>
<dbReference type="SUPFAM" id="SSF48452">
    <property type="entry name" value="TPR-like"/>
    <property type="match status" value="1"/>
</dbReference>
<reference evidence="5 6" key="1">
    <citation type="submission" date="2024-10" db="EMBL/GenBank/DDBJ databases">
        <title>Updated reference genomes for cyclostephanoid diatoms.</title>
        <authorList>
            <person name="Roberts W.R."/>
            <person name="Alverson A.J."/>
        </authorList>
    </citation>
    <scope>NUCLEOTIDE SEQUENCE [LARGE SCALE GENOMIC DNA]</scope>
    <source>
        <strain evidence="5 6">AJA232-27</strain>
    </source>
</reference>
<keyword evidence="1" id="KW-0677">Repeat</keyword>
<keyword evidence="2 3" id="KW-0802">TPR repeat</keyword>
<dbReference type="PANTHER" id="PTHR22904:SF523">
    <property type="entry name" value="STRESS-INDUCED-PHOSPHOPROTEIN 1"/>
    <property type="match status" value="1"/>
</dbReference>
<gene>
    <name evidence="5" type="ORF">ACHAWU_008124</name>
</gene>
<feature type="region of interest" description="Disordered" evidence="4">
    <location>
        <begin position="409"/>
        <end position="436"/>
    </location>
</feature>
<dbReference type="PROSITE" id="PS50005">
    <property type="entry name" value="TPR"/>
    <property type="match status" value="1"/>
</dbReference>
<feature type="repeat" description="TPR" evidence="3">
    <location>
        <begin position="553"/>
        <end position="586"/>
    </location>
</feature>
<dbReference type="Proteomes" id="UP001530293">
    <property type="component" value="Unassembled WGS sequence"/>
</dbReference>
<protein>
    <recommendedName>
        <fullName evidence="7">Tubulin-folding cofactor C</fullName>
    </recommendedName>
</protein>
<feature type="region of interest" description="Disordered" evidence="4">
    <location>
        <begin position="45"/>
        <end position="77"/>
    </location>
</feature>
<feature type="region of interest" description="Disordered" evidence="4">
    <location>
        <begin position="1"/>
        <end position="22"/>
    </location>
</feature>
<accession>A0ABD3MEB9</accession>
<sequence>MTTTSDATPTTASDTAINNGIAGRTDYSTWSRRVSDLSKQLDLEEEAERSSAAAACGLDGKHAFSQSEAEEREKAKQMKQTKKALDAYKKREGIVVQNLVGLLGELKSKEGDDDDAAVVEGDTVLGEHVQRGSKGEVKYVTRDMIDAGKRVVSITDTSGPGKIVLTQDLSNLESVVPAPSTSNAASPSTTSPLQPKSYKDDAENEVIESTTTPTEEKRIARGIIKLILRNLHDCTVIIKCKIITGTVEISHCNNVTIIAEGEDATVVTIQADICQNLDIQFRESPSGKNVPSPSGTTLYWGQDASDRVYHAGVSNMRIATYQNGYIDLETKDIDYLANGAIAVGNASAEEVQFVTSVVDGEFVTERALSGQKVGGSFPMTERELKVVEKKKEQIHTALDEKLKDVIQIKESSSSSLHDGNTSAEKSESATSNDNDEEIEEIYASTTKEEVDAIIKSINDEKAKGNEAFTAGEYAQAILFYTMALDRAAELPDAIAVNEWLAATTTTPTSGKIIQLFDRHIILSNRSACFLKLGHHDKALKDSTDAERLDPTYVKGIFRKGLALHAMGRYEEAIKSLSSAQKIEPKNAQIKQALQFAEVRMTQELRKRMQG</sequence>
<dbReference type="PANTHER" id="PTHR22904">
    <property type="entry name" value="TPR REPEAT CONTAINING PROTEIN"/>
    <property type="match status" value="1"/>
</dbReference>
<keyword evidence="6" id="KW-1185">Reference proteome</keyword>
<feature type="region of interest" description="Disordered" evidence="4">
    <location>
        <begin position="176"/>
        <end position="213"/>
    </location>
</feature>
<dbReference type="AlphaFoldDB" id="A0ABD3MEB9"/>
<evidence type="ECO:0000256" key="3">
    <source>
        <dbReference type="PROSITE-ProRule" id="PRU00339"/>
    </source>
</evidence>
<evidence type="ECO:0000313" key="5">
    <source>
        <dbReference type="EMBL" id="KAL3762421.1"/>
    </source>
</evidence>
<evidence type="ECO:0000256" key="2">
    <source>
        <dbReference type="ARBA" id="ARBA00022803"/>
    </source>
</evidence>
<feature type="compositionally biased region" description="Polar residues" evidence="4">
    <location>
        <begin position="409"/>
        <end position="432"/>
    </location>
</feature>
<name>A0ABD3MEB9_9STRA</name>
<evidence type="ECO:0000256" key="1">
    <source>
        <dbReference type="ARBA" id="ARBA00022737"/>
    </source>
</evidence>
<evidence type="ECO:0000313" key="6">
    <source>
        <dbReference type="Proteomes" id="UP001530293"/>
    </source>
</evidence>
<feature type="compositionally biased region" description="Low complexity" evidence="4">
    <location>
        <begin position="176"/>
        <end position="192"/>
    </location>
</feature>
<organism evidence="5 6">
    <name type="scientific">Discostella pseudostelligera</name>
    <dbReference type="NCBI Taxonomy" id="259834"/>
    <lineage>
        <taxon>Eukaryota</taxon>
        <taxon>Sar</taxon>
        <taxon>Stramenopiles</taxon>
        <taxon>Ochrophyta</taxon>
        <taxon>Bacillariophyta</taxon>
        <taxon>Coscinodiscophyceae</taxon>
        <taxon>Thalassiosirophycidae</taxon>
        <taxon>Stephanodiscales</taxon>
        <taxon>Stephanodiscaceae</taxon>
        <taxon>Discostella</taxon>
    </lineage>
</organism>